<dbReference type="Gene3D" id="3.90.79.10">
    <property type="entry name" value="Nucleoside Triphosphate Pyrophosphohydrolase"/>
    <property type="match status" value="1"/>
</dbReference>
<dbReference type="Proteomes" id="UP000240042">
    <property type="component" value="Unassembled WGS sequence"/>
</dbReference>
<evidence type="ECO:0008006" key="3">
    <source>
        <dbReference type="Google" id="ProtNLM"/>
    </source>
</evidence>
<name>A0A1I1D120_BREAD</name>
<reference evidence="2" key="1">
    <citation type="submission" date="2016-10" db="EMBL/GenBank/DDBJ databases">
        <authorList>
            <person name="Varghese N."/>
            <person name="Submissions S."/>
        </authorList>
    </citation>
    <scope>NUCLEOTIDE SEQUENCE [LARGE SCALE GENOMIC DNA]</scope>
    <source>
        <strain evidence="2">ATCC 43811</strain>
    </source>
</reference>
<sequence length="201" mass="24136">MVRKFTAEDIIHFPEVQILQHKRSNGTYKDYLIIKRKDFISCFVTIDHHIGIFVEQYRPIIKQKTFEVPMGKIEVSDPSRDHTVHRELAEEINLILQPHPHIIVKNRKNGTISHLYFLEWKLKYLGFEYPSPGFSDYKNYRYILQLMTSNRNFHQLTEKYELFSQEPQLKVVSRPLNEALFDEICGITRHYLTDFLYRCKK</sequence>
<evidence type="ECO:0000313" key="1">
    <source>
        <dbReference type="EMBL" id="SFB68504.1"/>
    </source>
</evidence>
<accession>A0A1I1D120</accession>
<protein>
    <recommendedName>
        <fullName evidence="3">Nudix hydrolase domain-containing protein</fullName>
    </recommendedName>
</protein>
<gene>
    <name evidence="1" type="ORF">SAMN02745150_00185</name>
</gene>
<dbReference type="EMBL" id="FOKY01000001">
    <property type="protein sequence ID" value="SFB68504.1"/>
    <property type="molecule type" value="Genomic_DNA"/>
</dbReference>
<organism evidence="1 2">
    <name type="scientific">Brevinema andersonii</name>
    <dbReference type="NCBI Taxonomy" id="34097"/>
    <lineage>
        <taxon>Bacteria</taxon>
        <taxon>Pseudomonadati</taxon>
        <taxon>Spirochaetota</taxon>
        <taxon>Spirochaetia</taxon>
        <taxon>Brevinematales</taxon>
        <taxon>Brevinemataceae</taxon>
        <taxon>Brevinema</taxon>
    </lineage>
</organism>
<dbReference type="SUPFAM" id="SSF55811">
    <property type="entry name" value="Nudix"/>
    <property type="match status" value="1"/>
</dbReference>
<keyword evidence="2" id="KW-1185">Reference proteome</keyword>
<dbReference type="OrthoDB" id="9806150at2"/>
<evidence type="ECO:0000313" key="2">
    <source>
        <dbReference type="Proteomes" id="UP000240042"/>
    </source>
</evidence>
<dbReference type="InterPro" id="IPR015797">
    <property type="entry name" value="NUDIX_hydrolase-like_dom_sf"/>
</dbReference>
<dbReference type="AlphaFoldDB" id="A0A1I1D120"/>
<dbReference type="RefSeq" id="WP_092317325.1">
    <property type="nucleotide sequence ID" value="NZ_FOKY01000001.1"/>
</dbReference>
<dbReference type="STRING" id="34097.SAMN02745150_00185"/>
<proteinExistence type="predicted"/>